<dbReference type="InterPro" id="IPR044516">
    <property type="entry name" value="UXS-like"/>
</dbReference>
<evidence type="ECO:0000256" key="1">
    <source>
        <dbReference type="ARBA" id="ARBA00001911"/>
    </source>
</evidence>
<feature type="domain" description="NAD-dependent epimerase/dehydratase" evidence="5">
    <location>
        <begin position="9"/>
        <end position="249"/>
    </location>
</feature>
<evidence type="ECO:0000313" key="7">
    <source>
        <dbReference type="Proteomes" id="UP001156703"/>
    </source>
</evidence>
<dbReference type="Proteomes" id="UP001156703">
    <property type="component" value="Unassembled WGS sequence"/>
</dbReference>
<keyword evidence="7" id="KW-1185">Reference proteome</keyword>
<dbReference type="InterPro" id="IPR036291">
    <property type="entry name" value="NAD(P)-bd_dom_sf"/>
</dbReference>
<keyword evidence="2" id="KW-0210">Decarboxylase</keyword>
<dbReference type="PANTHER" id="PTHR43078">
    <property type="entry name" value="UDP-GLUCURONIC ACID DECARBOXYLASE-RELATED"/>
    <property type="match status" value="1"/>
</dbReference>
<organism evidence="6 7">
    <name type="scientific">Sphingomonas astaxanthinifaciens DSM 22298</name>
    <dbReference type="NCBI Taxonomy" id="1123267"/>
    <lineage>
        <taxon>Bacteria</taxon>
        <taxon>Pseudomonadati</taxon>
        <taxon>Pseudomonadota</taxon>
        <taxon>Alphaproteobacteria</taxon>
        <taxon>Sphingomonadales</taxon>
        <taxon>Sphingomonadaceae</taxon>
        <taxon>Sphingomonas</taxon>
    </lineage>
</organism>
<dbReference type="Pfam" id="PF01370">
    <property type="entry name" value="Epimerase"/>
    <property type="match status" value="1"/>
</dbReference>
<proteinExistence type="predicted"/>
<evidence type="ECO:0000256" key="4">
    <source>
        <dbReference type="ARBA" id="ARBA00023239"/>
    </source>
</evidence>
<dbReference type="SUPFAM" id="SSF51735">
    <property type="entry name" value="NAD(P)-binding Rossmann-fold domains"/>
    <property type="match status" value="1"/>
</dbReference>
<comment type="caution">
    <text evidence="6">The sequence shown here is derived from an EMBL/GenBank/DDBJ whole genome shotgun (WGS) entry which is preliminary data.</text>
</comment>
<evidence type="ECO:0000259" key="5">
    <source>
        <dbReference type="Pfam" id="PF01370"/>
    </source>
</evidence>
<evidence type="ECO:0000313" key="6">
    <source>
        <dbReference type="EMBL" id="GLR48183.1"/>
    </source>
</evidence>
<dbReference type="PANTHER" id="PTHR43078:SF6">
    <property type="entry name" value="UDP-GLUCURONIC ACID DECARBOXYLASE 1"/>
    <property type="match status" value="1"/>
</dbReference>
<keyword evidence="4" id="KW-0456">Lyase</keyword>
<evidence type="ECO:0000256" key="2">
    <source>
        <dbReference type="ARBA" id="ARBA00022793"/>
    </source>
</evidence>
<evidence type="ECO:0000256" key="3">
    <source>
        <dbReference type="ARBA" id="ARBA00023027"/>
    </source>
</evidence>
<comment type="cofactor">
    <cofactor evidence="1">
        <name>NAD(+)</name>
        <dbReference type="ChEBI" id="CHEBI:57540"/>
    </cofactor>
</comment>
<dbReference type="CDD" id="cd05230">
    <property type="entry name" value="UGD_SDR_e"/>
    <property type="match status" value="1"/>
</dbReference>
<dbReference type="InterPro" id="IPR001509">
    <property type="entry name" value="Epimerase_deHydtase"/>
</dbReference>
<sequence length="342" mass="37378">MASRARERVLVAGGAGFIGSNLCERLLGDGAEVVVLDNFQTGRPENLDHLRGSPRLDCIAHDVTEPLPAAITGRSFSHIYNLACPASPPAYQADPEHTLLTCVLGSRNLLRLAEAQRARYLLSSTSEVYGDPEVHPQREDYRGWVSCTGPRACYDEGKRAAETLAFDFDRMGRAEVRVVRIFNTYGPRMDPEDGRVVSNVICQALTGQPITIYGDGSQTRSFCHVDDLVEGLVRMMAYEGLQPGPVNLGNPNELTVSDLVERVLRLTRSGSPVTALPLPQDDPRRRKPDIARARALLGWAPRVGLEEGLKATIPYFAAELGRESPAFRFGSGLAPREVLAAE</sequence>
<reference evidence="7" key="1">
    <citation type="journal article" date="2019" name="Int. J. Syst. Evol. Microbiol.">
        <title>The Global Catalogue of Microorganisms (GCM) 10K type strain sequencing project: providing services to taxonomists for standard genome sequencing and annotation.</title>
        <authorList>
            <consortium name="The Broad Institute Genomics Platform"/>
            <consortium name="The Broad Institute Genome Sequencing Center for Infectious Disease"/>
            <person name="Wu L."/>
            <person name="Ma J."/>
        </authorList>
    </citation>
    <scope>NUCLEOTIDE SEQUENCE [LARGE SCALE GENOMIC DNA]</scope>
    <source>
        <strain evidence="7">NBRC 102146</strain>
    </source>
</reference>
<gene>
    <name evidence="6" type="ORF">GCM10007925_18960</name>
</gene>
<protein>
    <submittedName>
        <fullName evidence="6">dTDP-glucose 4,6-dehydratase</fullName>
    </submittedName>
</protein>
<dbReference type="EMBL" id="BSOO01000020">
    <property type="protein sequence ID" value="GLR48183.1"/>
    <property type="molecule type" value="Genomic_DNA"/>
</dbReference>
<keyword evidence="3" id="KW-0520">NAD</keyword>
<dbReference type="Gene3D" id="3.40.50.720">
    <property type="entry name" value="NAD(P)-binding Rossmann-like Domain"/>
    <property type="match status" value="1"/>
</dbReference>
<name>A0ABQ5ZBE6_9SPHN</name>
<accession>A0ABQ5ZBE6</accession>